<gene>
    <name evidence="1" type="ORF">ACFPWV_36015</name>
</gene>
<accession>A0ABW0E3N8</accession>
<name>A0ABW0E3N8_9ACTN</name>
<sequence length="182" mass="19543">MVERTQLAPKSVVLNRAPVTGAVVSGSERRLAVEHWLLTAADNRDKARHAWERLGVALLRCGGTFTAVRVPLAVVEAAAQTVDRRTMGAYLGNALLGGAAFTDETNTSVYFLVPTTASRGWRTPDSECLVSGSFLGVPRPEPVPDQRSPWLLGMGGPGDPCRPDAVKQLVMYGRYRVAQNGA</sequence>
<evidence type="ECO:0000313" key="1">
    <source>
        <dbReference type="EMBL" id="MFC5245256.1"/>
    </source>
</evidence>
<dbReference type="EMBL" id="JBHSKN010000037">
    <property type="protein sequence ID" value="MFC5245256.1"/>
    <property type="molecule type" value="Genomic_DNA"/>
</dbReference>
<keyword evidence="2" id="KW-1185">Reference proteome</keyword>
<proteinExistence type="predicted"/>
<organism evidence="1 2">
    <name type="scientific">Streptomyces atrovirens</name>
    <dbReference type="NCBI Taxonomy" id="285556"/>
    <lineage>
        <taxon>Bacteria</taxon>
        <taxon>Bacillati</taxon>
        <taxon>Actinomycetota</taxon>
        <taxon>Actinomycetes</taxon>
        <taxon>Kitasatosporales</taxon>
        <taxon>Streptomycetaceae</taxon>
        <taxon>Streptomyces</taxon>
    </lineage>
</organism>
<dbReference type="Proteomes" id="UP001596035">
    <property type="component" value="Unassembled WGS sequence"/>
</dbReference>
<protein>
    <submittedName>
        <fullName evidence="1">Uncharacterized protein</fullName>
    </submittedName>
</protein>
<dbReference type="RefSeq" id="WP_344562972.1">
    <property type="nucleotide sequence ID" value="NZ_BAAATG010000026.1"/>
</dbReference>
<comment type="caution">
    <text evidence="1">The sequence shown here is derived from an EMBL/GenBank/DDBJ whole genome shotgun (WGS) entry which is preliminary data.</text>
</comment>
<evidence type="ECO:0000313" key="2">
    <source>
        <dbReference type="Proteomes" id="UP001596035"/>
    </source>
</evidence>
<reference evidence="2" key="1">
    <citation type="journal article" date="2019" name="Int. J. Syst. Evol. Microbiol.">
        <title>The Global Catalogue of Microorganisms (GCM) 10K type strain sequencing project: providing services to taxonomists for standard genome sequencing and annotation.</title>
        <authorList>
            <consortium name="The Broad Institute Genomics Platform"/>
            <consortium name="The Broad Institute Genome Sequencing Center for Infectious Disease"/>
            <person name="Wu L."/>
            <person name="Ma J."/>
        </authorList>
    </citation>
    <scope>NUCLEOTIDE SEQUENCE [LARGE SCALE GENOMIC DNA]</scope>
    <source>
        <strain evidence="2">CGMCC 4.7131</strain>
    </source>
</reference>